<proteinExistence type="predicted"/>
<dbReference type="ExpressionAtlas" id="A0A2K3N0Y6">
    <property type="expression patterns" value="baseline"/>
</dbReference>
<evidence type="ECO:0000259" key="1">
    <source>
        <dbReference type="Pfam" id="PF03949"/>
    </source>
</evidence>
<feature type="domain" description="Malic enzyme NAD-binding" evidence="1">
    <location>
        <begin position="1"/>
        <end position="68"/>
    </location>
</feature>
<dbReference type="InterPro" id="IPR036291">
    <property type="entry name" value="NAD(P)-bd_dom_sf"/>
</dbReference>
<dbReference type="EMBL" id="ASHM01014779">
    <property type="protein sequence ID" value="PNX96710.1"/>
    <property type="molecule type" value="Genomic_DNA"/>
</dbReference>
<organism evidence="2 3">
    <name type="scientific">Trifolium pratense</name>
    <name type="common">Red clover</name>
    <dbReference type="NCBI Taxonomy" id="57577"/>
    <lineage>
        <taxon>Eukaryota</taxon>
        <taxon>Viridiplantae</taxon>
        <taxon>Streptophyta</taxon>
        <taxon>Embryophyta</taxon>
        <taxon>Tracheophyta</taxon>
        <taxon>Spermatophyta</taxon>
        <taxon>Magnoliopsida</taxon>
        <taxon>eudicotyledons</taxon>
        <taxon>Gunneridae</taxon>
        <taxon>Pentapetalae</taxon>
        <taxon>rosids</taxon>
        <taxon>fabids</taxon>
        <taxon>Fabales</taxon>
        <taxon>Fabaceae</taxon>
        <taxon>Papilionoideae</taxon>
        <taxon>50 kb inversion clade</taxon>
        <taxon>NPAAA clade</taxon>
        <taxon>Hologalegina</taxon>
        <taxon>IRL clade</taxon>
        <taxon>Trifolieae</taxon>
        <taxon>Trifolium</taxon>
    </lineage>
</organism>
<dbReference type="PANTHER" id="PTHR23406:SF73">
    <property type="entry name" value="NAD-DEPENDENT MALIC ENZYME 2, MITOCHONDRIAL"/>
    <property type="match status" value="1"/>
</dbReference>
<dbReference type="GO" id="GO:0005739">
    <property type="term" value="C:mitochondrion"/>
    <property type="evidence" value="ECO:0007669"/>
    <property type="project" value="TreeGrafter"/>
</dbReference>
<evidence type="ECO:0000313" key="2">
    <source>
        <dbReference type="EMBL" id="PNX96710.1"/>
    </source>
</evidence>
<comment type="caution">
    <text evidence="2">The sequence shown here is derived from an EMBL/GenBank/DDBJ whole genome shotgun (WGS) entry which is preliminary data.</text>
</comment>
<dbReference type="Gene3D" id="3.40.50.720">
    <property type="entry name" value="NAD(P)-binding Rossmann-like Domain"/>
    <property type="match status" value="1"/>
</dbReference>
<protein>
    <submittedName>
        <fullName evidence="2">Malic enzyme</fullName>
    </submittedName>
</protein>
<dbReference type="GO" id="GO:0051287">
    <property type="term" value="F:NAD binding"/>
    <property type="evidence" value="ECO:0007669"/>
    <property type="project" value="InterPro"/>
</dbReference>
<accession>A0A2K3N0Y6</accession>
<dbReference type="SUPFAM" id="SSF51735">
    <property type="entry name" value="NAD(P)-binding Rossmann-fold domains"/>
    <property type="match status" value="1"/>
</dbReference>
<dbReference type="PANTHER" id="PTHR23406">
    <property type="entry name" value="MALIC ENZYME-RELATED"/>
    <property type="match status" value="1"/>
</dbReference>
<dbReference type="AlphaFoldDB" id="A0A2K3N0Y6"/>
<dbReference type="Proteomes" id="UP000236291">
    <property type="component" value="Unassembled WGS sequence"/>
</dbReference>
<gene>
    <name evidence="2" type="ORF">L195_g019922</name>
</gene>
<dbReference type="Pfam" id="PF03949">
    <property type="entry name" value="Malic_M"/>
    <property type="match status" value="1"/>
</dbReference>
<name>A0A2K3N0Y6_TRIPR</name>
<reference evidence="2 3" key="1">
    <citation type="journal article" date="2014" name="Am. J. Bot.">
        <title>Genome assembly and annotation for red clover (Trifolium pratense; Fabaceae).</title>
        <authorList>
            <person name="Istvanek J."/>
            <person name="Jaros M."/>
            <person name="Krenek A."/>
            <person name="Repkova J."/>
        </authorList>
    </citation>
    <scope>NUCLEOTIDE SEQUENCE [LARGE SCALE GENOMIC DNA]</scope>
    <source>
        <strain evidence="3">cv. Tatra</strain>
        <tissue evidence="2">Young leaves</tissue>
    </source>
</reference>
<reference evidence="2 3" key="2">
    <citation type="journal article" date="2017" name="Front. Plant Sci.">
        <title>Gene Classification and Mining of Molecular Markers Useful in Red Clover (Trifolium pratense) Breeding.</title>
        <authorList>
            <person name="Istvanek J."/>
            <person name="Dluhosova J."/>
            <person name="Dluhos P."/>
            <person name="Patkova L."/>
            <person name="Nedelnik J."/>
            <person name="Repkova J."/>
        </authorList>
    </citation>
    <scope>NUCLEOTIDE SEQUENCE [LARGE SCALE GENOMIC DNA]</scope>
    <source>
        <strain evidence="3">cv. Tatra</strain>
        <tissue evidence="2">Young leaves</tissue>
    </source>
</reference>
<sequence>MYLFPGIGLGSLLSGARHITDGMLQAASECLASYMTEEDIKKGILYPCIDSIRNVTADVGAAVLRAAVAEGLAEGHGVVGSKELEHMSKDDTVEYVRRNMWYPEYSPLVHEK</sequence>
<dbReference type="GO" id="GO:0004471">
    <property type="term" value="F:malate dehydrogenase (decarboxylating) (NAD+) activity"/>
    <property type="evidence" value="ECO:0007669"/>
    <property type="project" value="TreeGrafter"/>
</dbReference>
<evidence type="ECO:0000313" key="3">
    <source>
        <dbReference type="Proteomes" id="UP000236291"/>
    </source>
</evidence>
<dbReference type="STRING" id="57577.A0A2K3N0Y6"/>
<dbReference type="GO" id="GO:0006108">
    <property type="term" value="P:malate metabolic process"/>
    <property type="evidence" value="ECO:0007669"/>
    <property type="project" value="TreeGrafter"/>
</dbReference>
<dbReference type="InterPro" id="IPR012302">
    <property type="entry name" value="Malic_NAD-bd"/>
</dbReference>